<sequence>MKHEFDSPVRSENEYFSTANVREVLPGATSPLAIDLLTKYFSNLMRMITRYGVDTPMAKGMMISIFGRILDDPEFLRIAREKMTGGDFQMSFKQILRQKWDLYMYDKGLQNIKRKVENYKLNF</sequence>
<keyword evidence="2" id="KW-1185">Reference proteome</keyword>
<dbReference type="Proteomes" id="UP001054945">
    <property type="component" value="Unassembled WGS sequence"/>
</dbReference>
<evidence type="ECO:0000313" key="2">
    <source>
        <dbReference type="Proteomes" id="UP001054945"/>
    </source>
</evidence>
<protein>
    <submittedName>
        <fullName evidence="1">PPDK_N domain-containing protein</fullName>
    </submittedName>
</protein>
<gene>
    <name evidence="1" type="primary">AVEN_125747_1</name>
    <name evidence="1" type="ORF">CEXT_709451</name>
</gene>
<organism evidence="1 2">
    <name type="scientific">Caerostris extrusa</name>
    <name type="common">Bark spider</name>
    <name type="synonym">Caerostris bankana</name>
    <dbReference type="NCBI Taxonomy" id="172846"/>
    <lineage>
        <taxon>Eukaryota</taxon>
        <taxon>Metazoa</taxon>
        <taxon>Ecdysozoa</taxon>
        <taxon>Arthropoda</taxon>
        <taxon>Chelicerata</taxon>
        <taxon>Arachnida</taxon>
        <taxon>Araneae</taxon>
        <taxon>Araneomorphae</taxon>
        <taxon>Entelegynae</taxon>
        <taxon>Araneoidea</taxon>
        <taxon>Araneidae</taxon>
        <taxon>Caerostris</taxon>
    </lineage>
</organism>
<evidence type="ECO:0000313" key="1">
    <source>
        <dbReference type="EMBL" id="GIX73418.1"/>
    </source>
</evidence>
<dbReference type="EMBL" id="BPLR01019950">
    <property type="protein sequence ID" value="GIX73418.1"/>
    <property type="molecule type" value="Genomic_DNA"/>
</dbReference>
<name>A0AAV4MM48_CAEEX</name>
<accession>A0AAV4MM48</accession>
<comment type="caution">
    <text evidence="1">The sequence shown here is derived from an EMBL/GenBank/DDBJ whole genome shotgun (WGS) entry which is preliminary data.</text>
</comment>
<reference evidence="1 2" key="1">
    <citation type="submission" date="2021-06" db="EMBL/GenBank/DDBJ databases">
        <title>Caerostris extrusa draft genome.</title>
        <authorList>
            <person name="Kono N."/>
            <person name="Arakawa K."/>
        </authorList>
    </citation>
    <scope>NUCLEOTIDE SEQUENCE [LARGE SCALE GENOMIC DNA]</scope>
</reference>
<proteinExistence type="predicted"/>
<dbReference type="AlphaFoldDB" id="A0AAV4MM48"/>